<comment type="caution">
    <text evidence="1">The sequence shown here is derived from an EMBL/GenBank/DDBJ whole genome shotgun (WGS) entry which is preliminary data.</text>
</comment>
<accession>A0A6I4TPY4</accession>
<organism evidence="1 2">
    <name type="scientific">Croceibacterium xixiisoli</name>
    <dbReference type="NCBI Taxonomy" id="1476466"/>
    <lineage>
        <taxon>Bacteria</taxon>
        <taxon>Pseudomonadati</taxon>
        <taxon>Pseudomonadota</taxon>
        <taxon>Alphaproteobacteria</taxon>
        <taxon>Sphingomonadales</taxon>
        <taxon>Erythrobacteraceae</taxon>
        <taxon>Croceibacterium</taxon>
    </lineage>
</organism>
<dbReference type="Proteomes" id="UP000469430">
    <property type="component" value="Unassembled WGS sequence"/>
</dbReference>
<dbReference type="RefSeq" id="WP_235917585.1">
    <property type="nucleotide sequence ID" value="NZ_JBHSCP010000001.1"/>
</dbReference>
<keyword evidence="2" id="KW-1185">Reference proteome</keyword>
<dbReference type="EMBL" id="WTYJ01000001">
    <property type="protein sequence ID" value="MXO97906.1"/>
    <property type="molecule type" value="Genomic_DNA"/>
</dbReference>
<evidence type="ECO:0000313" key="2">
    <source>
        <dbReference type="Proteomes" id="UP000469430"/>
    </source>
</evidence>
<evidence type="ECO:0000313" key="1">
    <source>
        <dbReference type="EMBL" id="MXO97906.1"/>
    </source>
</evidence>
<dbReference type="AlphaFoldDB" id="A0A6I4TPY4"/>
<proteinExistence type="predicted"/>
<reference evidence="1 2" key="1">
    <citation type="submission" date="2019-12" db="EMBL/GenBank/DDBJ databases">
        <title>Genomic-based taxomic classification of the family Erythrobacteraceae.</title>
        <authorList>
            <person name="Xu L."/>
        </authorList>
    </citation>
    <scope>NUCLEOTIDE SEQUENCE [LARGE SCALE GENOMIC DNA]</scope>
    <source>
        <strain evidence="1 2">S36</strain>
    </source>
</reference>
<name>A0A6I4TPY4_9SPHN</name>
<sequence>MPMICRLIGHRRNRKRVWHDGLNYRSRCARCELPMLRQGGGWALFDPAVHDDDRRSTRDVDS</sequence>
<gene>
    <name evidence="1" type="ORF">GRI97_02745</name>
</gene>
<protein>
    <submittedName>
        <fullName evidence="1">Uncharacterized protein</fullName>
    </submittedName>
</protein>